<evidence type="ECO:0000256" key="1">
    <source>
        <dbReference type="ARBA" id="ARBA00010466"/>
    </source>
</evidence>
<evidence type="ECO:0000313" key="6">
    <source>
        <dbReference type="EMBL" id="VEG27808.1"/>
    </source>
</evidence>
<accession>A0A3S4RFA9</accession>
<evidence type="ECO:0000313" key="7">
    <source>
        <dbReference type="Proteomes" id="UP000266895"/>
    </source>
</evidence>
<reference evidence="6 7" key="1">
    <citation type="submission" date="2018-12" db="EMBL/GenBank/DDBJ databases">
        <authorList>
            <consortium name="Pathogen Informatics"/>
        </authorList>
    </citation>
    <scope>NUCLEOTIDE SEQUENCE [LARGE SCALE GENOMIC DNA]</scope>
    <source>
        <strain evidence="6 7">NCTC11636</strain>
    </source>
</reference>
<keyword evidence="7" id="KW-1185">Reference proteome</keyword>
<dbReference type="Gene3D" id="3.40.50.1360">
    <property type="match status" value="1"/>
</dbReference>
<dbReference type="Proteomes" id="UP000266895">
    <property type="component" value="Chromosome"/>
</dbReference>
<gene>
    <name evidence="6" type="primary">deoR_1</name>
    <name evidence="6" type="ORF">NCTC11636_01180</name>
</gene>
<evidence type="ECO:0000256" key="3">
    <source>
        <dbReference type="ARBA" id="ARBA00023125"/>
    </source>
</evidence>
<dbReference type="PANTHER" id="PTHR34294">
    <property type="entry name" value="TRANSCRIPTIONAL REGULATOR-RELATED"/>
    <property type="match status" value="1"/>
</dbReference>
<dbReference type="AlphaFoldDB" id="A0A3S4RFA9"/>
<dbReference type="GO" id="GO:0003677">
    <property type="term" value="F:DNA binding"/>
    <property type="evidence" value="ECO:0007669"/>
    <property type="project" value="UniProtKB-KW"/>
</dbReference>
<dbReference type="InterPro" id="IPR007324">
    <property type="entry name" value="Sugar-bd_dom_put"/>
</dbReference>
<dbReference type="InterPro" id="IPR051054">
    <property type="entry name" value="SorC_transcr_regulators"/>
</dbReference>
<sequence>MFFSSPAVLGTPSAAAELGEDPSVTAVMDQLGSVTIALVGIGSLDPSPLLRESGNMTTAQDRAALAAAGAVGDVCLRFFDAQGRAITGSYDDRLVGASGEQIRAILRCVAAAGGERKHAAVRAALLGGWVDVLLTDVLTARALLTG</sequence>
<keyword evidence="3" id="KW-0238">DNA-binding</keyword>
<protein>
    <submittedName>
        <fullName evidence="6">Deoxyribonucleoside regulator</fullName>
    </submittedName>
</protein>
<dbReference type="KEGG" id="ahw:NCTC11636_01180"/>
<dbReference type="Pfam" id="PF04198">
    <property type="entry name" value="Sugar-bind"/>
    <property type="match status" value="1"/>
</dbReference>
<evidence type="ECO:0000259" key="5">
    <source>
        <dbReference type="Pfam" id="PF04198"/>
    </source>
</evidence>
<comment type="similarity">
    <text evidence="1">Belongs to the SorC transcriptional regulatory family.</text>
</comment>
<dbReference type="EMBL" id="LR134350">
    <property type="protein sequence ID" value="VEG27808.1"/>
    <property type="molecule type" value="Genomic_DNA"/>
</dbReference>
<keyword evidence="4" id="KW-0804">Transcription</keyword>
<evidence type="ECO:0000256" key="2">
    <source>
        <dbReference type="ARBA" id="ARBA00023015"/>
    </source>
</evidence>
<evidence type="ECO:0000256" key="4">
    <source>
        <dbReference type="ARBA" id="ARBA00023163"/>
    </source>
</evidence>
<dbReference type="SUPFAM" id="SSF100950">
    <property type="entry name" value="NagB/RpiA/CoA transferase-like"/>
    <property type="match status" value="1"/>
</dbReference>
<organism evidence="6 7">
    <name type="scientific">Actinomyces howellii</name>
    <dbReference type="NCBI Taxonomy" id="52771"/>
    <lineage>
        <taxon>Bacteria</taxon>
        <taxon>Bacillati</taxon>
        <taxon>Actinomycetota</taxon>
        <taxon>Actinomycetes</taxon>
        <taxon>Actinomycetales</taxon>
        <taxon>Actinomycetaceae</taxon>
        <taxon>Actinomyces</taxon>
    </lineage>
</organism>
<keyword evidence="2" id="KW-0805">Transcription regulation</keyword>
<feature type="domain" description="Sugar-binding" evidence="5">
    <location>
        <begin position="3"/>
        <end position="144"/>
    </location>
</feature>
<proteinExistence type="inferred from homology"/>
<dbReference type="InterPro" id="IPR037171">
    <property type="entry name" value="NagB/RpiA_transferase-like"/>
</dbReference>
<name>A0A3S4RFA9_9ACTO</name>
<dbReference type="GO" id="GO:0030246">
    <property type="term" value="F:carbohydrate binding"/>
    <property type="evidence" value="ECO:0007669"/>
    <property type="project" value="InterPro"/>
</dbReference>